<dbReference type="InterPro" id="IPR036388">
    <property type="entry name" value="WH-like_DNA-bd_sf"/>
</dbReference>
<keyword evidence="7" id="KW-1185">Reference proteome</keyword>
<dbReference type="GO" id="GO:0003700">
    <property type="term" value="F:DNA-binding transcription factor activity"/>
    <property type="evidence" value="ECO:0007669"/>
    <property type="project" value="InterPro"/>
</dbReference>
<organism evidence="6 7">
    <name type="scientific">Stella humosa</name>
    <dbReference type="NCBI Taxonomy" id="94"/>
    <lineage>
        <taxon>Bacteria</taxon>
        <taxon>Pseudomonadati</taxon>
        <taxon>Pseudomonadota</taxon>
        <taxon>Alphaproteobacteria</taxon>
        <taxon>Rhodospirillales</taxon>
        <taxon>Stellaceae</taxon>
        <taxon>Stella</taxon>
    </lineage>
</organism>
<comment type="caution">
    <text evidence="6">The sequence shown here is derived from an EMBL/GenBank/DDBJ whole genome shotgun (WGS) entry which is preliminary data.</text>
</comment>
<proteinExistence type="predicted"/>
<feature type="domain" description="HTH gntR-type" evidence="5">
    <location>
        <begin position="31"/>
        <end position="98"/>
    </location>
</feature>
<dbReference type="PANTHER" id="PTHR43537:SF50">
    <property type="entry name" value="TRANSCRIPTIONAL REGULATORY PROTEIN"/>
    <property type="match status" value="1"/>
</dbReference>
<dbReference type="InterPro" id="IPR036390">
    <property type="entry name" value="WH_DNA-bd_sf"/>
</dbReference>
<evidence type="ECO:0000256" key="3">
    <source>
        <dbReference type="ARBA" id="ARBA00023163"/>
    </source>
</evidence>
<evidence type="ECO:0000313" key="6">
    <source>
        <dbReference type="EMBL" id="ROP90605.1"/>
    </source>
</evidence>
<dbReference type="AlphaFoldDB" id="A0A3N1LN17"/>
<reference evidence="6 7" key="1">
    <citation type="submission" date="2018-11" db="EMBL/GenBank/DDBJ databases">
        <title>Genomic Encyclopedia of Type Strains, Phase IV (KMG-IV): sequencing the most valuable type-strain genomes for metagenomic binning, comparative biology and taxonomic classification.</title>
        <authorList>
            <person name="Goeker M."/>
        </authorList>
    </citation>
    <scope>NUCLEOTIDE SEQUENCE [LARGE SCALE GENOMIC DNA]</scope>
    <source>
        <strain evidence="6 7">DSM 5900</strain>
    </source>
</reference>
<dbReference type="CDD" id="cd07377">
    <property type="entry name" value="WHTH_GntR"/>
    <property type="match status" value="1"/>
</dbReference>
<dbReference type="SMART" id="SM00895">
    <property type="entry name" value="FCD"/>
    <property type="match status" value="1"/>
</dbReference>
<dbReference type="Gene3D" id="1.10.10.10">
    <property type="entry name" value="Winged helix-like DNA-binding domain superfamily/Winged helix DNA-binding domain"/>
    <property type="match status" value="1"/>
</dbReference>
<dbReference type="GO" id="GO:0003677">
    <property type="term" value="F:DNA binding"/>
    <property type="evidence" value="ECO:0007669"/>
    <property type="project" value="UniProtKB-KW"/>
</dbReference>
<dbReference type="SUPFAM" id="SSF48008">
    <property type="entry name" value="GntR ligand-binding domain-like"/>
    <property type="match status" value="1"/>
</dbReference>
<dbReference type="PANTHER" id="PTHR43537">
    <property type="entry name" value="TRANSCRIPTIONAL REGULATOR, GNTR FAMILY"/>
    <property type="match status" value="1"/>
</dbReference>
<dbReference type="Pfam" id="PF07729">
    <property type="entry name" value="FCD"/>
    <property type="match status" value="1"/>
</dbReference>
<dbReference type="InterPro" id="IPR008920">
    <property type="entry name" value="TF_FadR/GntR_C"/>
</dbReference>
<accession>A0A3N1LN17</accession>
<dbReference type="PROSITE" id="PS50949">
    <property type="entry name" value="HTH_GNTR"/>
    <property type="match status" value="1"/>
</dbReference>
<dbReference type="Gene3D" id="1.20.120.530">
    <property type="entry name" value="GntR ligand-binding domain-like"/>
    <property type="match status" value="1"/>
</dbReference>
<dbReference type="Proteomes" id="UP000278222">
    <property type="component" value="Unassembled WGS sequence"/>
</dbReference>
<gene>
    <name evidence="6" type="ORF">EDC65_2457</name>
</gene>
<evidence type="ECO:0000256" key="1">
    <source>
        <dbReference type="ARBA" id="ARBA00023015"/>
    </source>
</evidence>
<keyword evidence="3" id="KW-0804">Transcription</keyword>
<feature type="region of interest" description="Disordered" evidence="4">
    <location>
        <begin position="1"/>
        <end position="26"/>
    </location>
</feature>
<evidence type="ECO:0000259" key="5">
    <source>
        <dbReference type="PROSITE" id="PS50949"/>
    </source>
</evidence>
<evidence type="ECO:0000256" key="4">
    <source>
        <dbReference type="SAM" id="MobiDB-lite"/>
    </source>
</evidence>
<name>A0A3N1LN17_9PROT</name>
<dbReference type="EMBL" id="RJKX01000014">
    <property type="protein sequence ID" value="ROP90605.1"/>
    <property type="molecule type" value="Genomic_DNA"/>
</dbReference>
<sequence length="247" mass="26670">MGRMGRNMDQPAALTDPPPDAGFERPPIVRQNLHDAVVGRVRDMIIEGELAPGSRIHEGNLGRALGVSRTPLREALKFLASEGLIELVPARGAIVRRFTPKDVQDALSVLGSLEALAGRLACAQASDAELAEIRRVHDAMMECYAARDRLPYFKLNQEIHSRILAASGNAVLAYVHGILQARLKRIRYVGNEAPDRWAGAVADHEAIIAALDRRDGEAAAAALAAHMEASWERVRDSVADAPESAPG</sequence>
<dbReference type="SUPFAM" id="SSF46785">
    <property type="entry name" value="Winged helix' DNA-binding domain"/>
    <property type="match status" value="1"/>
</dbReference>
<keyword evidence="1" id="KW-0805">Transcription regulation</keyword>
<dbReference type="SMART" id="SM00345">
    <property type="entry name" value="HTH_GNTR"/>
    <property type="match status" value="1"/>
</dbReference>
<evidence type="ECO:0000313" key="7">
    <source>
        <dbReference type="Proteomes" id="UP000278222"/>
    </source>
</evidence>
<dbReference type="Pfam" id="PF00392">
    <property type="entry name" value="GntR"/>
    <property type="match status" value="1"/>
</dbReference>
<protein>
    <submittedName>
        <fullName evidence="6">DNA-binding GntR family transcriptional regulator</fullName>
    </submittedName>
</protein>
<evidence type="ECO:0000256" key="2">
    <source>
        <dbReference type="ARBA" id="ARBA00023125"/>
    </source>
</evidence>
<dbReference type="InterPro" id="IPR000524">
    <property type="entry name" value="Tscrpt_reg_HTH_GntR"/>
</dbReference>
<dbReference type="InterPro" id="IPR011711">
    <property type="entry name" value="GntR_C"/>
</dbReference>
<keyword evidence="2 6" id="KW-0238">DNA-binding</keyword>